<feature type="signal peptide" evidence="1">
    <location>
        <begin position="1"/>
        <end position="21"/>
    </location>
</feature>
<keyword evidence="3" id="KW-1185">Reference proteome</keyword>
<organism evidence="2 3">
    <name type="scientific">Chelatococcus sambhunathii</name>
    <dbReference type="NCBI Taxonomy" id="363953"/>
    <lineage>
        <taxon>Bacteria</taxon>
        <taxon>Pseudomonadati</taxon>
        <taxon>Pseudomonadota</taxon>
        <taxon>Alphaproteobacteria</taxon>
        <taxon>Hyphomicrobiales</taxon>
        <taxon>Chelatococcaceae</taxon>
        <taxon>Chelatococcus</taxon>
    </lineage>
</organism>
<evidence type="ECO:0000256" key="1">
    <source>
        <dbReference type="SAM" id="SignalP"/>
    </source>
</evidence>
<dbReference type="InterPro" id="IPR024291">
    <property type="entry name" value="DUF3829"/>
</dbReference>
<dbReference type="EMBL" id="JADBEO010000011">
    <property type="protein sequence ID" value="MDR4306395.1"/>
    <property type="molecule type" value="Genomic_DNA"/>
</dbReference>
<evidence type="ECO:0000313" key="3">
    <source>
        <dbReference type="Proteomes" id="UP001181622"/>
    </source>
</evidence>
<protein>
    <submittedName>
        <fullName evidence="2">YiiG family protein</fullName>
    </submittedName>
</protein>
<name>A0ABU1DEQ4_9HYPH</name>
<dbReference type="Proteomes" id="UP001181622">
    <property type="component" value="Unassembled WGS sequence"/>
</dbReference>
<feature type="chain" id="PRO_5045960212" evidence="1">
    <location>
        <begin position="22"/>
        <end position="306"/>
    </location>
</feature>
<reference evidence="2" key="1">
    <citation type="submission" date="2020-10" db="EMBL/GenBank/DDBJ databases">
        <authorList>
            <person name="Abbas A."/>
            <person name="Razzaq R."/>
            <person name="Waqas M."/>
            <person name="Abbas N."/>
            <person name="Nielsen T.K."/>
            <person name="Hansen L.H."/>
            <person name="Hussain S."/>
            <person name="Shahid M."/>
        </authorList>
    </citation>
    <scope>NUCLEOTIDE SEQUENCE</scope>
    <source>
        <strain evidence="2">S14</strain>
    </source>
</reference>
<accession>A0ABU1DEQ4</accession>
<comment type="caution">
    <text evidence="2">The sequence shown here is derived from an EMBL/GenBank/DDBJ whole genome shotgun (WGS) entry which is preliminary data.</text>
</comment>
<gene>
    <name evidence="2" type="ORF">IHQ68_07165</name>
</gene>
<evidence type="ECO:0000313" key="2">
    <source>
        <dbReference type="EMBL" id="MDR4306395.1"/>
    </source>
</evidence>
<keyword evidence="1" id="KW-0732">Signal</keyword>
<proteinExistence type="predicted"/>
<sequence>MVKLLHLVIIAALAASAPAQAETAPPADQAEATHAVIAKLNAYVGLLNRTLRASESLSRYESWVNMKSGPTGKERVVYGLYSLYDVRDEIEKAKAAVPAAPAMPELDAAMPGYIAAYEALAPIVAEADGYYERQDYKDDRFAEAKKLHARLAPAGAAFKAERAKVEALFAAEKAKGDLAELAMIEQAEGRKARWHVSNVMIRARQVMDLLPSNEKPVVAMPAFEAAVLAYAGAVKEMDAYGAANPNSFFVFESQPRSLLGKLREFRDRLQKAKGDARKGAGRDLTWIVNDYNMMVSTSRSATQFAK</sequence>
<dbReference type="Pfam" id="PF12889">
    <property type="entry name" value="DUF3829"/>
    <property type="match status" value="1"/>
</dbReference>